<keyword evidence="2" id="KW-1133">Transmembrane helix</keyword>
<keyword evidence="4" id="KW-1185">Reference proteome</keyword>
<reference evidence="4" key="1">
    <citation type="journal article" date="2019" name="Int. J. Syst. Evol. Microbiol.">
        <title>The Global Catalogue of Microorganisms (GCM) 10K type strain sequencing project: providing services to taxonomists for standard genome sequencing and annotation.</title>
        <authorList>
            <consortium name="The Broad Institute Genomics Platform"/>
            <consortium name="The Broad Institute Genome Sequencing Center for Infectious Disease"/>
            <person name="Wu L."/>
            <person name="Ma J."/>
        </authorList>
    </citation>
    <scope>NUCLEOTIDE SEQUENCE [LARGE SCALE GENOMIC DNA]</scope>
    <source>
        <strain evidence="4">CCM 7044</strain>
    </source>
</reference>
<feature type="transmembrane region" description="Helical" evidence="2">
    <location>
        <begin position="60"/>
        <end position="81"/>
    </location>
</feature>
<feature type="region of interest" description="Disordered" evidence="1">
    <location>
        <begin position="149"/>
        <end position="174"/>
    </location>
</feature>
<proteinExistence type="predicted"/>
<evidence type="ECO:0000256" key="2">
    <source>
        <dbReference type="SAM" id="Phobius"/>
    </source>
</evidence>
<evidence type="ECO:0000313" key="4">
    <source>
        <dbReference type="Proteomes" id="UP001597479"/>
    </source>
</evidence>
<keyword evidence="2" id="KW-0472">Membrane</keyword>
<protein>
    <submittedName>
        <fullName evidence="3">Uncharacterized protein</fullName>
    </submittedName>
</protein>
<comment type="caution">
    <text evidence="3">The sequence shown here is derived from an EMBL/GenBank/DDBJ whole genome shotgun (WGS) entry which is preliminary data.</text>
</comment>
<evidence type="ECO:0000256" key="1">
    <source>
        <dbReference type="SAM" id="MobiDB-lite"/>
    </source>
</evidence>
<dbReference type="Proteomes" id="UP001597479">
    <property type="component" value="Unassembled WGS sequence"/>
</dbReference>
<gene>
    <name evidence="3" type="ORF">ACFS27_22920</name>
</gene>
<dbReference type="EMBL" id="JBHUOG010000002">
    <property type="protein sequence ID" value="MFD2796432.1"/>
    <property type="molecule type" value="Genomic_DNA"/>
</dbReference>
<dbReference type="RefSeq" id="WP_377188003.1">
    <property type="nucleotide sequence ID" value="NZ_JBHUOG010000002.1"/>
</dbReference>
<feature type="compositionally biased region" description="Basic residues" evidence="1">
    <location>
        <begin position="163"/>
        <end position="174"/>
    </location>
</feature>
<evidence type="ECO:0000313" key="3">
    <source>
        <dbReference type="EMBL" id="MFD2796432.1"/>
    </source>
</evidence>
<organism evidence="3 4">
    <name type="scientific">Promicromonospora vindobonensis</name>
    <dbReference type="NCBI Taxonomy" id="195748"/>
    <lineage>
        <taxon>Bacteria</taxon>
        <taxon>Bacillati</taxon>
        <taxon>Actinomycetota</taxon>
        <taxon>Actinomycetes</taxon>
        <taxon>Micrococcales</taxon>
        <taxon>Promicromonosporaceae</taxon>
        <taxon>Promicromonospora</taxon>
    </lineage>
</organism>
<sequence>MDRSLLTTSAPPFSARTGPRPIPLLHVPACGVRVVLGLGASVVIDPGPDERARRTGLTRAMASSALIVVAFLITLATAPFASAGGHLWLPLAALGLAAVGRVLRPPHHIIPRAMLAQLRWLDAVERHDQALAHRIVWGGVTNQHMMADRSGTTAVRPEPRRAPSARRCRHRDVP</sequence>
<keyword evidence="2" id="KW-0812">Transmembrane</keyword>
<name>A0ABW5VZT3_9MICO</name>
<accession>A0ABW5VZT3</accession>